<dbReference type="EMBL" id="AMFJ01036087">
    <property type="protein sequence ID" value="EKD25356.1"/>
    <property type="molecule type" value="Genomic_DNA"/>
</dbReference>
<dbReference type="InterPro" id="IPR012657">
    <property type="entry name" value="23S_rRNA-intervening_sequence"/>
</dbReference>
<dbReference type="SUPFAM" id="SSF158446">
    <property type="entry name" value="IVS-encoded protein-like"/>
    <property type="match status" value="1"/>
</dbReference>
<proteinExistence type="predicted"/>
<dbReference type="Pfam" id="PF05635">
    <property type="entry name" value="23S_rRNA_IVP"/>
    <property type="match status" value="1"/>
</dbReference>
<dbReference type="PIRSF" id="PIRSF035652">
    <property type="entry name" value="CHP02436"/>
    <property type="match status" value="1"/>
</dbReference>
<protein>
    <recommendedName>
        <fullName evidence="2">S23 ribosomal protein</fullName>
    </recommendedName>
</protein>
<comment type="caution">
    <text evidence="1">The sequence shown here is derived from an EMBL/GenBank/DDBJ whole genome shotgun (WGS) entry which is preliminary data.</text>
</comment>
<dbReference type="PANTHER" id="PTHR38471:SF2">
    <property type="entry name" value="FOUR HELIX BUNDLE PROTEIN"/>
    <property type="match status" value="1"/>
</dbReference>
<dbReference type="AlphaFoldDB" id="K1XJI1"/>
<evidence type="ECO:0000313" key="1">
    <source>
        <dbReference type="EMBL" id="EKD25356.1"/>
    </source>
</evidence>
<dbReference type="InterPro" id="IPR036583">
    <property type="entry name" value="23S_rRNA_IVS_sf"/>
</dbReference>
<dbReference type="Gene3D" id="1.20.1440.60">
    <property type="entry name" value="23S rRNA-intervening sequence"/>
    <property type="match status" value="1"/>
</dbReference>
<organism evidence="1">
    <name type="scientific">uncultured bacterium</name>
    <name type="common">gcode 4</name>
    <dbReference type="NCBI Taxonomy" id="1234023"/>
    <lineage>
        <taxon>Bacteria</taxon>
        <taxon>environmental samples</taxon>
    </lineage>
</organism>
<sequence length="119" mass="14383">MTENILKTKNFEFSIKIVKLYQHISQQKQEFILSKQLVRSWTSIWAMVREAEFWQSRADFINKMSIALKEANETLYRLDILLRTEYINTNEYTALYHLWEEILKILVATIKTSKKKNEY</sequence>
<name>K1XJI1_9BACT</name>
<evidence type="ECO:0008006" key="2">
    <source>
        <dbReference type="Google" id="ProtNLM"/>
    </source>
</evidence>
<dbReference type="NCBIfam" id="TIGR02436">
    <property type="entry name" value="four helix bundle protein"/>
    <property type="match status" value="1"/>
</dbReference>
<dbReference type="PANTHER" id="PTHR38471">
    <property type="entry name" value="FOUR HELIX BUNDLE PROTEIN"/>
    <property type="match status" value="1"/>
</dbReference>
<accession>K1XJI1</accession>
<reference evidence="1" key="1">
    <citation type="journal article" date="2012" name="Science">
        <title>Fermentation, hydrogen, and sulfur metabolism in multiple uncultivated bacterial phyla.</title>
        <authorList>
            <person name="Wrighton K.C."/>
            <person name="Thomas B.C."/>
            <person name="Sharon I."/>
            <person name="Miller C.S."/>
            <person name="Castelle C.J."/>
            <person name="VerBerkmoes N.C."/>
            <person name="Wilkins M.J."/>
            <person name="Hettich R.L."/>
            <person name="Lipton M.S."/>
            <person name="Williams K.H."/>
            <person name="Long P.E."/>
            <person name="Banfield J.F."/>
        </authorList>
    </citation>
    <scope>NUCLEOTIDE SEQUENCE [LARGE SCALE GENOMIC DNA]</scope>
</reference>
<gene>
    <name evidence="1" type="ORF">ACD_80C00080G0009</name>
</gene>